<dbReference type="Proteomes" id="UP000887569">
    <property type="component" value="Unplaced"/>
</dbReference>
<organism evidence="1 2">
    <name type="scientific">Parascaris univalens</name>
    <name type="common">Nematode worm</name>
    <dbReference type="NCBI Taxonomy" id="6257"/>
    <lineage>
        <taxon>Eukaryota</taxon>
        <taxon>Metazoa</taxon>
        <taxon>Ecdysozoa</taxon>
        <taxon>Nematoda</taxon>
        <taxon>Chromadorea</taxon>
        <taxon>Rhabditida</taxon>
        <taxon>Spirurina</taxon>
        <taxon>Ascaridomorpha</taxon>
        <taxon>Ascaridoidea</taxon>
        <taxon>Ascarididae</taxon>
        <taxon>Parascaris</taxon>
    </lineage>
</organism>
<evidence type="ECO:0000313" key="2">
    <source>
        <dbReference type="WBParaSite" id="PgR404_g001_t01"/>
    </source>
</evidence>
<reference evidence="2" key="1">
    <citation type="submission" date="2022-11" db="UniProtKB">
        <authorList>
            <consortium name="WormBaseParasite"/>
        </authorList>
    </citation>
    <scope>IDENTIFICATION</scope>
</reference>
<protein>
    <submittedName>
        <fullName evidence="2">Uncharacterized protein</fullName>
    </submittedName>
</protein>
<keyword evidence="1" id="KW-1185">Reference proteome</keyword>
<dbReference type="AlphaFoldDB" id="A0A915CLR2"/>
<dbReference type="WBParaSite" id="PgR404_g001_t01">
    <property type="protein sequence ID" value="PgR404_g001_t01"/>
    <property type="gene ID" value="PgR404_g001"/>
</dbReference>
<evidence type="ECO:0000313" key="1">
    <source>
        <dbReference type="Proteomes" id="UP000887569"/>
    </source>
</evidence>
<name>A0A915CLR2_PARUN</name>
<proteinExistence type="predicted"/>
<sequence length="31" mass="3485">VVVVIGVEAISDPLKATGRRHPRIRRRNSMT</sequence>
<accession>A0A915CLR2</accession>